<accession>A0A9N9N7W6</accession>
<dbReference type="EMBL" id="CAJVPZ010021855">
    <property type="protein sequence ID" value="CAG8708943.1"/>
    <property type="molecule type" value="Genomic_DNA"/>
</dbReference>
<reference evidence="1" key="1">
    <citation type="submission" date="2021-06" db="EMBL/GenBank/DDBJ databases">
        <authorList>
            <person name="Kallberg Y."/>
            <person name="Tangrot J."/>
            <person name="Rosling A."/>
        </authorList>
    </citation>
    <scope>NUCLEOTIDE SEQUENCE</scope>
    <source>
        <strain evidence="1">IN212</strain>
    </source>
</reference>
<dbReference type="Proteomes" id="UP000789396">
    <property type="component" value="Unassembled WGS sequence"/>
</dbReference>
<sequence length="46" mass="5224">WQYSYWTDNIPAIADLGISKPIDASSNEIAIFEVIPYVAPEDIYSF</sequence>
<feature type="non-terminal residue" evidence="1">
    <location>
        <position position="1"/>
    </location>
</feature>
<feature type="non-terminal residue" evidence="1">
    <location>
        <position position="46"/>
    </location>
</feature>
<name>A0A9N9N7W6_9GLOM</name>
<evidence type="ECO:0000313" key="2">
    <source>
        <dbReference type="Proteomes" id="UP000789396"/>
    </source>
</evidence>
<keyword evidence="2" id="KW-1185">Reference proteome</keyword>
<protein>
    <submittedName>
        <fullName evidence="1">11078_t:CDS:1</fullName>
    </submittedName>
</protein>
<dbReference type="AlphaFoldDB" id="A0A9N9N7W6"/>
<comment type="caution">
    <text evidence="1">The sequence shown here is derived from an EMBL/GenBank/DDBJ whole genome shotgun (WGS) entry which is preliminary data.</text>
</comment>
<evidence type="ECO:0000313" key="1">
    <source>
        <dbReference type="EMBL" id="CAG8708943.1"/>
    </source>
</evidence>
<proteinExistence type="predicted"/>
<organism evidence="1 2">
    <name type="scientific">Racocetra fulgida</name>
    <dbReference type="NCBI Taxonomy" id="60492"/>
    <lineage>
        <taxon>Eukaryota</taxon>
        <taxon>Fungi</taxon>
        <taxon>Fungi incertae sedis</taxon>
        <taxon>Mucoromycota</taxon>
        <taxon>Glomeromycotina</taxon>
        <taxon>Glomeromycetes</taxon>
        <taxon>Diversisporales</taxon>
        <taxon>Gigasporaceae</taxon>
        <taxon>Racocetra</taxon>
    </lineage>
</organism>
<dbReference type="OrthoDB" id="10482418at2759"/>
<gene>
    <name evidence="1" type="ORF">RFULGI_LOCUS10732</name>
</gene>